<evidence type="ECO:0000256" key="5">
    <source>
        <dbReference type="HAMAP-Rule" id="MF_00918"/>
    </source>
</evidence>
<dbReference type="InterPro" id="IPR017856">
    <property type="entry name" value="Integrase-like_N"/>
</dbReference>
<name>A0A378XXN0_PAEPO</name>
<dbReference type="HAMAP" id="MF_00918">
    <property type="entry name" value="Transcrip_reg_TACO1_YeeN"/>
    <property type="match status" value="1"/>
</dbReference>
<dbReference type="NCBIfam" id="NF001030">
    <property type="entry name" value="PRK00110.1"/>
    <property type="match status" value="1"/>
</dbReference>
<dbReference type="Proteomes" id="UP000254400">
    <property type="component" value="Unassembled WGS sequence"/>
</dbReference>
<proteinExistence type="inferred from homology"/>
<dbReference type="InterPro" id="IPR002876">
    <property type="entry name" value="Transcrip_reg_TACO1-like"/>
</dbReference>
<dbReference type="Gene3D" id="1.10.10.200">
    <property type="match status" value="1"/>
</dbReference>
<dbReference type="EMBL" id="UGSC01000001">
    <property type="protein sequence ID" value="SUA69594.1"/>
    <property type="molecule type" value="Genomic_DNA"/>
</dbReference>
<dbReference type="InterPro" id="IPR026564">
    <property type="entry name" value="Transcrip_reg_TACO1-like_dom3"/>
</dbReference>
<evidence type="ECO:0000256" key="1">
    <source>
        <dbReference type="ARBA" id="ARBA00022490"/>
    </source>
</evidence>
<evidence type="ECO:0000313" key="8">
    <source>
        <dbReference type="EMBL" id="SUA69594.1"/>
    </source>
</evidence>
<evidence type="ECO:0000256" key="2">
    <source>
        <dbReference type="ARBA" id="ARBA00023015"/>
    </source>
</evidence>
<keyword evidence="4 5" id="KW-0804">Transcription</keyword>
<feature type="domain" description="TACO1/YebC-like second and third" evidence="6">
    <location>
        <begin position="108"/>
        <end position="264"/>
    </location>
</feature>
<keyword evidence="8" id="KW-0808">Transferase</keyword>
<evidence type="ECO:0000256" key="4">
    <source>
        <dbReference type="ARBA" id="ARBA00023163"/>
    </source>
</evidence>
<dbReference type="Pfam" id="PF20772">
    <property type="entry name" value="TACO1_YebC_N"/>
    <property type="match status" value="1"/>
</dbReference>
<dbReference type="GO" id="GO:0003677">
    <property type="term" value="F:DNA binding"/>
    <property type="evidence" value="ECO:0007669"/>
    <property type="project" value="UniProtKB-UniRule"/>
</dbReference>
<evidence type="ECO:0000256" key="3">
    <source>
        <dbReference type="ARBA" id="ARBA00023125"/>
    </source>
</evidence>
<accession>A0A378XXN0</accession>
<dbReference type="InterPro" id="IPR026562">
    <property type="entry name" value="Transcrip_reg_TACO1_YeeN"/>
</dbReference>
<evidence type="ECO:0000259" key="7">
    <source>
        <dbReference type="Pfam" id="PF20772"/>
    </source>
</evidence>
<dbReference type="HAMAP" id="MF_00693">
    <property type="entry name" value="Transcrip_reg_TACO1"/>
    <property type="match status" value="1"/>
</dbReference>
<dbReference type="PANTHER" id="PTHR12532">
    <property type="entry name" value="TRANSLATIONAL ACTIVATOR OF CYTOCHROME C OXIDASE 1"/>
    <property type="match status" value="1"/>
</dbReference>
<dbReference type="AlphaFoldDB" id="A0A378XXN0"/>
<dbReference type="GO" id="GO:0006355">
    <property type="term" value="P:regulation of DNA-templated transcription"/>
    <property type="evidence" value="ECO:0007669"/>
    <property type="project" value="UniProtKB-UniRule"/>
</dbReference>
<dbReference type="InterPro" id="IPR048300">
    <property type="entry name" value="TACO1_YebC-like_2nd/3rd_dom"/>
</dbReference>
<dbReference type="Pfam" id="PF01709">
    <property type="entry name" value="Transcrip_reg"/>
    <property type="match status" value="1"/>
</dbReference>
<feature type="domain" description="TACO1/YebC-like N-terminal" evidence="7">
    <location>
        <begin position="32"/>
        <end position="102"/>
    </location>
</feature>
<dbReference type="Gene3D" id="3.30.70.980">
    <property type="match status" value="2"/>
</dbReference>
<dbReference type="FunFam" id="1.10.10.200:FF:000003">
    <property type="entry name" value="Probable transcriptional regulatory protein YeeN"/>
    <property type="match status" value="1"/>
</dbReference>
<protein>
    <recommendedName>
        <fullName evidence="5">Probable transcriptional regulatory protein NCTC10343_02456</fullName>
    </recommendedName>
</protein>
<keyword evidence="8" id="KW-0548">Nucleotidyltransferase</keyword>
<dbReference type="SUPFAM" id="SSF75625">
    <property type="entry name" value="YebC-like"/>
    <property type="match status" value="1"/>
</dbReference>
<dbReference type="InterPro" id="IPR049083">
    <property type="entry name" value="TACO1_YebC_N"/>
</dbReference>
<dbReference type="NCBIfam" id="TIGR01033">
    <property type="entry name" value="YebC/PmpR family DNA-binding transcriptional regulator"/>
    <property type="match status" value="1"/>
</dbReference>
<comment type="similarity">
    <text evidence="5">Belongs to the TACO1 family. YeeN subfamily.</text>
</comment>
<dbReference type="GO" id="GO:0016779">
    <property type="term" value="F:nucleotidyltransferase activity"/>
    <property type="evidence" value="ECO:0007669"/>
    <property type="project" value="UniProtKB-KW"/>
</dbReference>
<keyword evidence="1 5" id="KW-0963">Cytoplasm</keyword>
<comment type="subcellular location">
    <subcellularLocation>
        <location evidence="5">Cytoplasm</location>
    </subcellularLocation>
</comment>
<dbReference type="FunFam" id="3.30.70.980:FF:000004">
    <property type="entry name" value="Probable transcriptional regulatory protein YeeN"/>
    <property type="match status" value="1"/>
</dbReference>
<reference evidence="8 9" key="1">
    <citation type="submission" date="2018-06" db="EMBL/GenBank/DDBJ databases">
        <authorList>
            <consortium name="Pathogen Informatics"/>
            <person name="Doyle S."/>
        </authorList>
    </citation>
    <scope>NUCLEOTIDE SEQUENCE [LARGE SCALE GENOMIC DNA]</scope>
    <source>
        <strain evidence="8 9">NCTC10343</strain>
    </source>
</reference>
<sequence length="268" mass="29808">MFVCPLGDIIYKDIMKFVVYIHTGRERDIMGRKWNNIKEKKASKDANTSRIYAKFGVEIYVAAKQGEPDPESNRVLRVVLERAKTYNVPKAIIDRAIEKAKGAGDENYVELRYEGFGPNGSMVIVDALTNNVNRTASDVRSAFTKNGGSLGVSGSVAYMFDSTAVIGLVGKTPDEVLELLMEADVEVRDIIEEDEAVIVYAEPDQFHAVQEAFKQAGVTEFTVAELTMLAQNDITLPEDAQAQFDKLIDALEDLEDVQQVYHNVDSEE</sequence>
<keyword evidence="3 5" id="KW-0238">DNA-binding</keyword>
<keyword evidence="2 5" id="KW-0805">Transcription regulation</keyword>
<dbReference type="PANTHER" id="PTHR12532:SF0">
    <property type="entry name" value="TRANSLATIONAL ACTIVATOR OF CYTOCHROME C OXIDASE 1"/>
    <property type="match status" value="1"/>
</dbReference>
<organism evidence="8 9">
    <name type="scientific">Paenibacillus polymyxa</name>
    <name type="common">Bacillus polymyxa</name>
    <dbReference type="NCBI Taxonomy" id="1406"/>
    <lineage>
        <taxon>Bacteria</taxon>
        <taxon>Bacillati</taxon>
        <taxon>Bacillota</taxon>
        <taxon>Bacilli</taxon>
        <taxon>Bacillales</taxon>
        <taxon>Paenibacillaceae</taxon>
        <taxon>Paenibacillus</taxon>
    </lineage>
</organism>
<gene>
    <name evidence="8" type="ORF">NCTC10343_02456</name>
</gene>
<dbReference type="GO" id="GO:0005829">
    <property type="term" value="C:cytosol"/>
    <property type="evidence" value="ECO:0007669"/>
    <property type="project" value="TreeGrafter"/>
</dbReference>
<dbReference type="NCBIfam" id="NF009044">
    <property type="entry name" value="PRK12378.1"/>
    <property type="match status" value="1"/>
</dbReference>
<dbReference type="InterPro" id="IPR029072">
    <property type="entry name" value="YebC-like"/>
</dbReference>
<evidence type="ECO:0000259" key="6">
    <source>
        <dbReference type="Pfam" id="PF01709"/>
    </source>
</evidence>
<evidence type="ECO:0000313" key="9">
    <source>
        <dbReference type="Proteomes" id="UP000254400"/>
    </source>
</evidence>